<organism evidence="1 2">
    <name type="scientific">Catharanthus roseus</name>
    <name type="common">Madagascar periwinkle</name>
    <name type="synonym">Vinca rosea</name>
    <dbReference type="NCBI Taxonomy" id="4058"/>
    <lineage>
        <taxon>Eukaryota</taxon>
        <taxon>Viridiplantae</taxon>
        <taxon>Streptophyta</taxon>
        <taxon>Embryophyta</taxon>
        <taxon>Tracheophyta</taxon>
        <taxon>Spermatophyta</taxon>
        <taxon>Magnoliopsida</taxon>
        <taxon>eudicotyledons</taxon>
        <taxon>Gunneridae</taxon>
        <taxon>Pentapetalae</taxon>
        <taxon>asterids</taxon>
        <taxon>lamiids</taxon>
        <taxon>Gentianales</taxon>
        <taxon>Apocynaceae</taxon>
        <taxon>Rauvolfioideae</taxon>
        <taxon>Vinceae</taxon>
        <taxon>Catharanthinae</taxon>
        <taxon>Catharanthus</taxon>
    </lineage>
</organism>
<reference evidence="2" key="1">
    <citation type="journal article" date="2023" name="Nat. Plants">
        <title>Single-cell RNA sequencing provides a high-resolution roadmap for understanding the multicellular compartmentation of specialized metabolism.</title>
        <authorList>
            <person name="Sun S."/>
            <person name="Shen X."/>
            <person name="Li Y."/>
            <person name="Li Y."/>
            <person name="Wang S."/>
            <person name="Li R."/>
            <person name="Zhang H."/>
            <person name="Shen G."/>
            <person name="Guo B."/>
            <person name="Wei J."/>
            <person name="Xu J."/>
            <person name="St-Pierre B."/>
            <person name="Chen S."/>
            <person name="Sun C."/>
        </authorList>
    </citation>
    <scope>NUCLEOTIDE SEQUENCE [LARGE SCALE GENOMIC DNA]</scope>
</reference>
<proteinExistence type="predicted"/>
<dbReference type="Proteomes" id="UP001060085">
    <property type="component" value="Linkage Group LG07"/>
</dbReference>
<protein>
    <submittedName>
        <fullName evidence="1">Uncharacterized protein</fullName>
    </submittedName>
</protein>
<accession>A0ACC0A314</accession>
<evidence type="ECO:0000313" key="1">
    <source>
        <dbReference type="EMBL" id="KAI5654468.1"/>
    </source>
</evidence>
<evidence type="ECO:0000313" key="2">
    <source>
        <dbReference type="Proteomes" id="UP001060085"/>
    </source>
</evidence>
<gene>
    <name evidence="1" type="ORF">M9H77_31655</name>
</gene>
<dbReference type="EMBL" id="CM044707">
    <property type="protein sequence ID" value="KAI5654468.1"/>
    <property type="molecule type" value="Genomic_DNA"/>
</dbReference>
<comment type="caution">
    <text evidence="1">The sequence shown here is derived from an EMBL/GenBank/DDBJ whole genome shotgun (WGS) entry which is preliminary data.</text>
</comment>
<keyword evidence="2" id="KW-1185">Reference proteome</keyword>
<sequence>MVVACDRHCKPSPTVVGSSNSKWEARESTRKGSPEAQDNPIDCPMMQILIELAVACDCHCKPPPTDAEAATQNEDLLQKLRPGLLPLNNEDSRKCGAVRNLLLEISITRKIGSHREYKKRKNPRRTCQPIFMSSIACFDLQLFICKGN</sequence>
<name>A0ACC0A314_CATRO</name>